<reference evidence="3 4" key="1">
    <citation type="journal article" date="2019" name="Anaerobe">
        <title>Detection of Robinsoniella peoriensis in multiple bone samples of a trauma patient.</title>
        <authorList>
            <person name="Schrottner P."/>
            <person name="Hartwich K."/>
            <person name="Bunk B."/>
            <person name="Schober I."/>
            <person name="Helbig S."/>
            <person name="Rudolph W.W."/>
            <person name="Gunzer F."/>
        </authorList>
    </citation>
    <scope>NUCLEOTIDE SEQUENCE [LARGE SCALE GENOMIC DNA]</scope>
    <source>
        <strain evidence="3 4">DSM 106044</strain>
    </source>
</reference>
<proteinExistence type="predicted"/>
<dbReference type="Gene3D" id="3.90.1720.10">
    <property type="entry name" value="endopeptidase domain like (from Nostoc punctiforme)"/>
    <property type="match status" value="1"/>
</dbReference>
<dbReference type="InterPro" id="IPR007921">
    <property type="entry name" value="CHAP_dom"/>
</dbReference>
<feature type="compositionally biased region" description="Polar residues" evidence="1">
    <location>
        <begin position="250"/>
        <end position="260"/>
    </location>
</feature>
<dbReference type="PROSITE" id="PS50911">
    <property type="entry name" value="CHAP"/>
    <property type="match status" value="1"/>
</dbReference>
<protein>
    <submittedName>
        <fullName evidence="3">CHAP domain protein</fullName>
    </submittedName>
</protein>
<evidence type="ECO:0000259" key="2">
    <source>
        <dbReference type="PROSITE" id="PS50911"/>
    </source>
</evidence>
<dbReference type="SUPFAM" id="SSF54001">
    <property type="entry name" value="Cysteine proteinases"/>
    <property type="match status" value="1"/>
</dbReference>
<gene>
    <name evidence="3" type="ORF">DSM106044_04538</name>
</gene>
<feature type="domain" description="Peptidase C51" evidence="2">
    <location>
        <begin position="303"/>
        <end position="444"/>
    </location>
</feature>
<dbReference type="Pfam" id="PF05257">
    <property type="entry name" value="CHAP"/>
    <property type="match status" value="1"/>
</dbReference>
<sequence precursor="true">MEYEENKGIYMNKKVKVLILMCCLVVGMIIPMKPEAAAASRLKISGHSYPASHKLGTSFSLKGRISSNYKIKRITAGIYNSSGKKSYYKSNIYPNTKKYNLAYSPADYALQFDRLKTGSYLYKVTAKDASGKSRTLVKKKFNVVSKTSNLKITSPVPSSDFAINAGGLYTVGGTVKSNYKITNVTAKVTDAGGATKFSRSVKPNTKTFKIGFEIDSAMSFNTLPAGTYKYIVTAKDKSGKSKTLVKRTLTVKSNTPSNPDNGSNGGSSGGSNSGGNSSGSTANFVQRTVPPDLNNGSYYSGLYNIYFNFDYLAPTGKKTSGGYNRGNCTWYACGRAREVMLQAGKSPNMSIFGPDPVGIWNANKKDKVYAYGSTPKVGSLVIFDYNSSGDAHIAMVEAIINGVPYVSESGYSMTSVKPTASNISFHYGNMYEWGAGRRILGYIYLI</sequence>
<accession>A0A4U8Q1Z2</accession>
<evidence type="ECO:0000313" key="4">
    <source>
        <dbReference type="Proteomes" id="UP000306509"/>
    </source>
</evidence>
<dbReference type="InterPro" id="IPR038765">
    <property type="entry name" value="Papain-like_cys_pep_sf"/>
</dbReference>
<feature type="compositionally biased region" description="Gly residues" evidence="1">
    <location>
        <begin position="263"/>
        <end position="277"/>
    </location>
</feature>
<evidence type="ECO:0000256" key="1">
    <source>
        <dbReference type="SAM" id="MobiDB-lite"/>
    </source>
</evidence>
<feature type="region of interest" description="Disordered" evidence="1">
    <location>
        <begin position="249"/>
        <end position="287"/>
    </location>
</feature>
<dbReference type="EMBL" id="QGQD01000088">
    <property type="protein sequence ID" value="TLC98626.1"/>
    <property type="molecule type" value="Genomic_DNA"/>
</dbReference>
<dbReference type="AlphaFoldDB" id="A0A4U8Q1Z2"/>
<organism evidence="3 4">
    <name type="scientific">Robinsoniella peoriensis</name>
    <dbReference type="NCBI Taxonomy" id="180332"/>
    <lineage>
        <taxon>Bacteria</taxon>
        <taxon>Bacillati</taxon>
        <taxon>Bacillota</taxon>
        <taxon>Clostridia</taxon>
        <taxon>Lachnospirales</taxon>
        <taxon>Lachnospiraceae</taxon>
        <taxon>Robinsoniella</taxon>
    </lineage>
</organism>
<dbReference type="STRING" id="180332.GCA_000797495_01665"/>
<comment type="caution">
    <text evidence="3">The sequence shown here is derived from an EMBL/GenBank/DDBJ whole genome shotgun (WGS) entry which is preliminary data.</text>
</comment>
<name>A0A4U8Q1Z2_9FIRM</name>
<dbReference type="Proteomes" id="UP000306509">
    <property type="component" value="Unassembled WGS sequence"/>
</dbReference>
<evidence type="ECO:0000313" key="3">
    <source>
        <dbReference type="EMBL" id="TLC98626.1"/>
    </source>
</evidence>
<keyword evidence="4" id="KW-1185">Reference proteome</keyword>